<dbReference type="EMBL" id="JBICCN010000026">
    <property type="protein sequence ID" value="KAL3101998.1"/>
    <property type="molecule type" value="Genomic_DNA"/>
</dbReference>
<evidence type="ECO:0000313" key="3">
    <source>
        <dbReference type="EMBL" id="KAL3101998.1"/>
    </source>
</evidence>
<dbReference type="Pfam" id="PF06918">
    <property type="entry name" value="DUF1280"/>
    <property type="match status" value="1"/>
</dbReference>
<organism evidence="3 4">
    <name type="scientific">Heterodera schachtii</name>
    <name type="common">Sugarbeet cyst nematode worm</name>
    <name type="synonym">Tylenchus schachtii</name>
    <dbReference type="NCBI Taxonomy" id="97005"/>
    <lineage>
        <taxon>Eukaryota</taxon>
        <taxon>Metazoa</taxon>
        <taxon>Ecdysozoa</taxon>
        <taxon>Nematoda</taxon>
        <taxon>Chromadorea</taxon>
        <taxon>Rhabditida</taxon>
        <taxon>Tylenchina</taxon>
        <taxon>Tylenchomorpha</taxon>
        <taxon>Tylenchoidea</taxon>
        <taxon>Heteroderidae</taxon>
        <taxon>Heteroderinae</taxon>
        <taxon>Heterodera</taxon>
    </lineage>
</organism>
<feature type="compositionally biased region" description="Basic and acidic residues" evidence="2">
    <location>
        <begin position="849"/>
        <end position="868"/>
    </location>
</feature>
<feature type="compositionally biased region" description="Polar residues" evidence="2">
    <location>
        <begin position="207"/>
        <end position="223"/>
    </location>
</feature>
<evidence type="ECO:0000256" key="2">
    <source>
        <dbReference type="SAM" id="MobiDB-lite"/>
    </source>
</evidence>
<dbReference type="PANTHER" id="PTHR31424:SF3">
    <property type="entry name" value="RING-TYPE DOMAIN-CONTAINING PROTEIN"/>
    <property type="match status" value="1"/>
</dbReference>
<feature type="region of interest" description="Disordered" evidence="2">
    <location>
        <begin position="179"/>
        <end position="240"/>
    </location>
</feature>
<gene>
    <name evidence="3" type="ORF">niasHS_003407</name>
</gene>
<protein>
    <submittedName>
        <fullName evidence="3">Uncharacterized protein</fullName>
    </submittedName>
</protein>
<reference evidence="3 4" key="1">
    <citation type="submission" date="2024-10" db="EMBL/GenBank/DDBJ databases">
        <authorList>
            <person name="Kim D."/>
        </authorList>
    </citation>
    <scope>NUCLEOTIDE SEQUENCE [LARGE SCALE GENOMIC DNA]</scope>
    <source>
        <strain evidence="3">Taebaek</strain>
    </source>
</reference>
<name>A0ABD2KGK4_HETSC</name>
<feature type="region of interest" description="Disordered" evidence="2">
    <location>
        <begin position="849"/>
        <end position="881"/>
    </location>
</feature>
<proteinExistence type="predicted"/>
<dbReference type="PANTHER" id="PTHR31424">
    <property type="entry name" value="PROTEIN CBG23806"/>
    <property type="match status" value="1"/>
</dbReference>
<feature type="compositionally biased region" description="Polar residues" evidence="2">
    <location>
        <begin position="326"/>
        <end position="337"/>
    </location>
</feature>
<feature type="region of interest" description="Disordered" evidence="2">
    <location>
        <begin position="325"/>
        <end position="347"/>
    </location>
</feature>
<evidence type="ECO:0000256" key="1">
    <source>
        <dbReference type="SAM" id="Coils"/>
    </source>
</evidence>
<feature type="compositionally biased region" description="Acidic residues" evidence="2">
    <location>
        <begin position="869"/>
        <end position="881"/>
    </location>
</feature>
<feature type="coiled-coil region" evidence="1">
    <location>
        <begin position="283"/>
        <end position="310"/>
    </location>
</feature>
<evidence type="ECO:0000313" key="4">
    <source>
        <dbReference type="Proteomes" id="UP001620645"/>
    </source>
</evidence>
<keyword evidence="1" id="KW-0175">Coiled coil</keyword>
<keyword evidence="4" id="KW-1185">Reference proteome</keyword>
<comment type="caution">
    <text evidence="3">The sequence shown here is derived from an EMBL/GenBank/DDBJ whole genome shotgun (WGS) entry which is preliminary data.</text>
</comment>
<accession>A0ABD2KGK4</accession>
<dbReference type="InterPro" id="IPR009689">
    <property type="entry name" value="DUF1280"/>
</dbReference>
<sequence>MSRREQLERNLNLKKPRIALTDDRIAADEIADAREAEMRAAARADSDASAFSDEENTATTVRLDDEQHLTGRLGSKEHNHCAVFAQQSADAGRAQIKRAIEESFDIGTSATHARAQSVCFDNRKGATGNRRPKHVIKEQRVVEILETARFGTNEELMEVCNLLGLVMQGFVGGLHRKRKEWRQEHGRRVGSTPKRLKQTEAVPTTDGEGTSTQSAEIGPSPSTLDLRPRSSPRQLSATPIRRHVRVRAKTADKATHMDFTTADKGTHMDLKTMDKATDVDLAYEDAATQTEQLDKQLKEQEQAISFLRQQVRNRDAMIADLRRQLEQQAQKDPPTTSTRRKKNAATLERTSRRNLAEKIVDVIDRDRSRSVSRCSLHTLHREVRHKFGHYTPMKKEQLRQQQTINEEDGLLLLSQLGTQKAYVKMKALLRLISPKFDVFPPLKKEICATLQYEAISTPHGIGFFCSDIAGALEFRLSAAKDNLINFRSDELILKLSGDNGQGFTKLTISLPHVTHANSPANNFIVAAYPAKDTRENLSKFCGTIWQQISQLNEIAGKKIKLFLGGDLSFLWAIIGHCGSAVTTFPSPVCDCRRDQMLDAEKCKIRTTEETLKQAEQFGQLVQNGEKPTAAARALTMGIVDEPLLQSMEFDRIILAPFHVFQGIGNALIKELEGSTENAEIANGFFRSISARREAFRKKDMTGNSIRKVLIHADQLERLYSAEWPQIICKTMGHLAKIQTFTKAQPLSPRDLDELETSIEQFRTFLNDQPRMRTLLALKPKVHLLLNHFVPFARQHQFLALLDEQGDEALHSVWRRLEQLWKTMPDEEQMRQLLEHHFVSNWLLDTGKIDEMKRDREEQQEEIGDRRETDEESNEEEQFDFE</sequence>
<dbReference type="AlphaFoldDB" id="A0ABD2KGK4"/>
<dbReference type="Proteomes" id="UP001620645">
    <property type="component" value="Unassembled WGS sequence"/>
</dbReference>